<evidence type="ECO:0000256" key="1">
    <source>
        <dbReference type="ARBA" id="ARBA00008348"/>
    </source>
</evidence>
<dbReference type="FunFam" id="3.30.70.1560:FF:000001">
    <property type="entry name" value="Pseudouridine synthase"/>
    <property type="match status" value="1"/>
</dbReference>
<name>A0A0R1HTC2_9LACO</name>
<feature type="domain" description="RNA-binding S4" evidence="6">
    <location>
        <begin position="5"/>
        <end position="67"/>
    </location>
</feature>
<dbReference type="AlphaFoldDB" id="A0A0R1HTC2"/>
<dbReference type="STRING" id="1423719.FC66_GL000250"/>
<dbReference type="Pfam" id="PF01479">
    <property type="entry name" value="S4"/>
    <property type="match status" value="1"/>
</dbReference>
<evidence type="ECO:0000256" key="5">
    <source>
        <dbReference type="RuleBase" id="RU003887"/>
    </source>
</evidence>
<dbReference type="CDD" id="cd00165">
    <property type="entry name" value="S4"/>
    <property type="match status" value="1"/>
</dbReference>
<dbReference type="InterPro" id="IPR018496">
    <property type="entry name" value="PsdUridine_synth_RsuA/RluB_CS"/>
</dbReference>
<dbReference type="FunFam" id="3.10.290.10:FF:000003">
    <property type="entry name" value="Pseudouridine synthase"/>
    <property type="match status" value="1"/>
</dbReference>
<comment type="caution">
    <text evidence="7">The sequence shown here is derived from an EMBL/GenBank/DDBJ whole genome shotgun (WGS) entry which is preliminary data.</text>
</comment>
<evidence type="ECO:0000256" key="2">
    <source>
        <dbReference type="ARBA" id="ARBA00022884"/>
    </source>
</evidence>
<proteinExistence type="inferred from homology"/>
<keyword evidence="3 5" id="KW-0413">Isomerase</keyword>
<dbReference type="Proteomes" id="UP000051450">
    <property type="component" value="Unassembled WGS sequence"/>
</dbReference>
<reference evidence="7 8" key="1">
    <citation type="journal article" date="2015" name="Genome Announc.">
        <title>Expanding the biotechnology potential of lactobacilli through comparative genomics of 213 strains and associated genera.</title>
        <authorList>
            <person name="Sun Z."/>
            <person name="Harris H.M."/>
            <person name="McCann A."/>
            <person name="Guo C."/>
            <person name="Argimon S."/>
            <person name="Zhang W."/>
            <person name="Yang X."/>
            <person name="Jeffery I.B."/>
            <person name="Cooney J.C."/>
            <person name="Kagawa T.F."/>
            <person name="Liu W."/>
            <person name="Song Y."/>
            <person name="Salvetti E."/>
            <person name="Wrobel A."/>
            <person name="Rasinkangas P."/>
            <person name="Parkhill J."/>
            <person name="Rea M.C."/>
            <person name="O'Sullivan O."/>
            <person name="Ritari J."/>
            <person name="Douillard F.P."/>
            <person name="Paul Ross R."/>
            <person name="Yang R."/>
            <person name="Briner A.E."/>
            <person name="Felis G.E."/>
            <person name="de Vos W.M."/>
            <person name="Barrangou R."/>
            <person name="Klaenhammer T.R."/>
            <person name="Caufield P.W."/>
            <person name="Cui Y."/>
            <person name="Zhang H."/>
            <person name="O'Toole P.W."/>
        </authorList>
    </citation>
    <scope>NUCLEOTIDE SEQUENCE [LARGE SCALE GENOMIC DNA]</scope>
    <source>
        <strain evidence="7 8">DSM 15638</strain>
    </source>
</reference>
<dbReference type="InterPro" id="IPR020103">
    <property type="entry name" value="PsdUridine_synth_cat_dom_sf"/>
</dbReference>
<dbReference type="PROSITE" id="PS50889">
    <property type="entry name" value="S4"/>
    <property type="match status" value="1"/>
</dbReference>
<dbReference type="EC" id="5.4.99.-" evidence="5"/>
<dbReference type="CDD" id="cd02870">
    <property type="entry name" value="PseudoU_synth_RsuA_like"/>
    <property type="match status" value="1"/>
</dbReference>
<protein>
    <recommendedName>
        <fullName evidence="5">Pseudouridine synthase</fullName>
        <ecNumber evidence="5">5.4.99.-</ecNumber>
    </recommendedName>
</protein>
<dbReference type="Gene3D" id="3.30.70.1560">
    <property type="entry name" value="Alpha-L RNA-binding motif"/>
    <property type="match status" value="1"/>
</dbReference>
<dbReference type="GO" id="GO:0005829">
    <property type="term" value="C:cytosol"/>
    <property type="evidence" value="ECO:0007669"/>
    <property type="project" value="UniProtKB-ARBA"/>
</dbReference>
<comment type="similarity">
    <text evidence="1 5">Belongs to the pseudouridine synthase RsuA family.</text>
</comment>
<dbReference type="PANTHER" id="PTHR47683:SF2">
    <property type="entry name" value="RNA-BINDING S4 DOMAIN-CONTAINING PROTEIN"/>
    <property type="match status" value="1"/>
</dbReference>
<sequence length="243" mass="27357">MAEAERLQKVMAQAGVASRRQSEKMISEGHVKVNGKVANELGIKVTSEDKIEVDGIRLNEEPLVYYLFYKPRGVISSVKDNKDRKVVTDYFPGVRERIYPVGRLDYDTSGLLLMTNDGELANKMTHPKYKIDKTYVAKVNGIPSNDDLKALRQGIVIDGKKTAPAHSKIISADKNKQKAIVSLTIHEGRNHQVKNMMAEIGHPVEKLKRETYGFLDLYGLTSSQYRELSEEEVHALKSTAERK</sequence>
<dbReference type="PANTHER" id="PTHR47683">
    <property type="entry name" value="PSEUDOURIDINE SYNTHASE FAMILY PROTEIN-RELATED"/>
    <property type="match status" value="1"/>
</dbReference>
<dbReference type="PATRIC" id="fig|1423719.4.peg.252"/>
<dbReference type="GO" id="GO:0003723">
    <property type="term" value="F:RNA binding"/>
    <property type="evidence" value="ECO:0007669"/>
    <property type="project" value="UniProtKB-KW"/>
</dbReference>
<dbReference type="SUPFAM" id="SSF55120">
    <property type="entry name" value="Pseudouridine synthase"/>
    <property type="match status" value="1"/>
</dbReference>
<organism evidence="7 8">
    <name type="scientific">Dellaglioa algida DSM 15638</name>
    <dbReference type="NCBI Taxonomy" id="1423719"/>
    <lineage>
        <taxon>Bacteria</taxon>
        <taxon>Bacillati</taxon>
        <taxon>Bacillota</taxon>
        <taxon>Bacilli</taxon>
        <taxon>Lactobacillales</taxon>
        <taxon>Lactobacillaceae</taxon>
        <taxon>Dellaglioa</taxon>
    </lineage>
</organism>
<dbReference type="Pfam" id="PF00849">
    <property type="entry name" value="PseudoU_synth_2"/>
    <property type="match status" value="1"/>
</dbReference>
<dbReference type="InterPro" id="IPR002942">
    <property type="entry name" value="S4_RNA-bd"/>
</dbReference>
<dbReference type="SUPFAM" id="SSF55174">
    <property type="entry name" value="Alpha-L RNA-binding motif"/>
    <property type="match status" value="1"/>
</dbReference>
<keyword evidence="2 4" id="KW-0694">RNA-binding</keyword>
<dbReference type="EMBL" id="AZDI01000001">
    <property type="protein sequence ID" value="KRK46626.1"/>
    <property type="molecule type" value="Genomic_DNA"/>
</dbReference>
<evidence type="ECO:0000256" key="3">
    <source>
        <dbReference type="ARBA" id="ARBA00023235"/>
    </source>
</evidence>
<dbReference type="Gene3D" id="3.30.70.580">
    <property type="entry name" value="Pseudouridine synthase I, catalytic domain, N-terminal subdomain"/>
    <property type="match status" value="1"/>
</dbReference>
<dbReference type="InterPro" id="IPR020094">
    <property type="entry name" value="TruA/RsuA/RluB/E/F_N"/>
</dbReference>
<dbReference type="Gene3D" id="3.10.290.10">
    <property type="entry name" value="RNA-binding S4 domain"/>
    <property type="match status" value="1"/>
</dbReference>
<dbReference type="FunFam" id="3.30.70.580:FF:000005">
    <property type="entry name" value="Pseudouridine synthase"/>
    <property type="match status" value="1"/>
</dbReference>
<keyword evidence="8" id="KW-1185">Reference proteome</keyword>
<dbReference type="PROSITE" id="PS01149">
    <property type="entry name" value="PSI_RSU"/>
    <property type="match status" value="1"/>
</dbReference>
<accession>A0A0R1HTC2</accession>
<dbReference type="InterPro" id="IPR042092">
    <property type="entry name" value="PsdUridine_s_RsuA/RluB/E/F_cat"/>
</dbReference>
<dbReference type="InterPro" id="IPR036986">
    <property type="entry name" value="S4_RNA-bd_sf"/>
</dbReference>
<dbReference type="SMART" id="SM00363">
    <property type="entry name" value="S4"/>
    <property type="match status" value="1"/>
</dbReference>
<dbReference type="GO" id="GO:0120159">
    <property type="term" value="F:rRNA pseudouridine synthase activity"/>
    <property type="evidence" value="ECO:0007669"/>
    <property type="project" value="UniProtKB-ARBA"/>
</dbReference>
<dbReference type="GO" id="GO:0000455">
    <property type="term" value="P:enzyme-directed rRNA pseudouridine synthesis"/>
    <property type="evidence" value="ECO:0007669"/>
    <property type="project" value="UniProtKB-ARBA"/>
</dbReference>
<evidence type="ECO:0000256" key="4">
    <source>
        <dbReference type="PROSITE-ProRule" id="PRU00182"/>
    </source>
</evidence>
<evidence type="ECO:0000313" key="8">
    <source>
        <dbReference type="Proteomes" id="UP000051450"/>
    </source>
</evidence>
<gene>
    <name evidence="7" type="ORF">FC66_GL000250</name>
</gene>
<dbReference type="InterPro" id="IPR006145">
    <property type="entry name" value="PsdUridine_synth_RsuA/RluA"/>
</dbReference>
<dbReference type="InterPro" id="IPR050343">
    <property type="entry name" value="RsuA_PseudoU_synthase"/>
</dbReference>
<dbReference type="RefSeq" id="WP_162253170.1">
    <property type="nucleotide sequence ID" value="NZ_AZDI01000001.1"/>
</dbReference>
<evidence type="ECO:0000313" key="7">
    <source>
        <dbReference type="EMBL" id="KRK46626.1"/>
    </source>
</evidence>
<dbReference type="NCBIfam" id="TIGR00093">
    <property type="entry name" value="pseudouridine synthase"/>
    <property type="match status" value="1"/>
</dbReference>
<evidence type="ECO:0000259" key="6">
    <source>
        <dbReference type="SMART" id="SM00363"/>
    </source>
</evidence>
<dbReference type="InterPro" id="IPR000748">
    <property type="entry name" value="PsdUridine_synth_RsuA/RluB/E/F"/>
</dbReference>